<dbReference type="PANTHER" id="PTHR45436:SF5">
    <property type="entry name" value="SENSOR HISTIDINE KINASE TRCS"/>
    <property type="match status" value="1"/>
</dbReference>
<keyword evidence="7" id="KW-0472">Membrane</keyword>
<sequence length="707" mass="77429">MATETVVSADMPPSSRCRVPHRDRTIRARLTRVGVLPSTILLVLWLGFSSLTVYDGYFSRAVASGMKDTSVSAMKGLVALQKERRLAMERLSRPDIDPAALTSQRTQTDHAIGVMRANLRNLVADAPPQIETRVRDLEALLARLPQQRARLDSGQATRTETFDFYNRLLDAGVDLFDTQARLVPDLDTSHAGLVGVEMFRAADQMSRAASLGSAALARGQFSTEDHLSFVFLVGSYHSKLATGIPAAEPRAVELHRQLTAGADWGRLVSFENALVEHSRQRSGKFAVDGAAWRQATNKVSEELVAVAVAQAKASAELGMRNGNSRFIEVLAGSLAALAAVLVGIALTARNARRLVDRTLVSRLAKLRDDTLQLARRRLPDIMSRLKRGERVDVEAELVPLDYGNDEIGQVAEAFNTAHHTAVAAAVQENQAKEGINKVFLGIAHRNQGLVHRQLKVLDKMERSEEHPERLDGLFRLDHLATRARRNAENLIILAGEQPGRRWRKPVRLVDIVRAAVAETEHYYRIRVHPTPDVSLVGAAVGDVIHLLAELMDNATSFSSPDSQVQVFSSDTPRGVLLQIEDEGPGMPPADRDEANALLSTPPKFEDITVRGDSRLGLFVVARLAARRGIEVDLRDAAEGGTVAFVRLPTDLVASEPADHPLPTEPLRFPVTDPDVPPQVGHSPERTRGTMTAFQRGTREARRVGNGE</sequence>
<evidence type="ECO:0000256" key="2">
    <source>
        <dbReference type="ARBA" id="ARBA00012438"/>
    </source>
</evidence>
<evidence type="ECO:0000256" key="6">
    <source>
        <dbReference type="SAM" id="MobiDB-lite"/>
    </source>
</evidence>
<evidence type="ECO:0000259" key="8">
    <source>
        <dbReference type="SMART" id="SM00387"/>
    </source>
</evidence>
<gene>
    <name evidence="9" type="ORF">BJ970_003413</name>
</gene>
<dbReference type="AlphaFoldDB" id="A0A840QBE9"/>
<organism evidence="9 10">
    <name type="scientific">Saccharopolyspora phatthalungensis</name>
    <dbReference type="NCBI Taxonomy" id="664693"/>
    <lineage>
        <taxon>Bacteria</taxon>
        <taxon>Bacillati</taxon>
        <taxon>Actinomycetota</taxon>
        <taxon>Actinomycetes</taxon>
        <taxon>Pseudonocardiales</taxon>
        <taxon>Pseudonocardiaceae</taxon>
        <taxon>Saccharopolyspora</taxon>
    </lineage>
</organism>
<dbReference type="EMBL" id="JACHIW010000001">
    <property type="protein sequence ID" value="MBB5155879.1"/>
    <property type="molecule type" value="Genomic_DNA"/>
</dbReference>
<dbReference type="Pfam" id="PF08376">
    <property type="entry name" value="NIT"/>
    <property type="match status" value="1"/>
</dbReference>
<feature type="transmembrane region" description="Helical" evidence="7">
    <location>
        <begin position="33"/>
        <end position="54"/>
    </location>
</feature>
<comment type="catalytic activity">
    <reaction evidence="1">
        <text>ATP + protein L-histidine = ADP + protein N-phospho-L-histidine.</text>
        <dbReference type="EC" id="2.7.13.3"/>
    </reaction>
</comment>
<keyword evidence="7" id="KW-0812">Transmembrane</keyword>
<keyword evidence="10" id="KW-1185">Reference proteome</keyword>
<dbReference type="InterPro" id="IPR036890">
    <property type="entry name" value="HATPase_C_sf"/>
</dbReference>
<reference evidence="9 10" key="1">
    <citation type="submission" date="2020-08" db="EMBL/GenBank/DDBJ databases">
        <title>Sequencing the genomes of 1000 actinobacteria strains.</title>
        <authorList>
            <person name="Klenk H.-P."/>
        </authorList>
    </citation>
    <scope>NUCLEOTIDE SEQUENCE [LARGE SCALE GENOMIC DNA]</scope>
    <source>
        <strain evidence="9 10">DSM 45584</strain>
    </source>
</reference>
<name>A0A840QBE9_9PSEU</name>
<accession>A0A840QBE9</accession>
<evidence type="ECO:0000313" key="10">
    <source>
        <dbReference type="Proteomes" id="UP000584374"/>
    </source>
</evidence>
<dbReference type="SMART" id="SM00387">
    <property type="entry name" value="HATPase_c"/>
    <property type="match status" value="1"/>
</dbReference>
<dbReference type="EC" id="2.7.13.3" evidence="2"/>
<protein>
    <recommendedName>
        <fullName evidence="2">histidine kinase</fullName>
        <ecNumber evidence="2">2.7.13.3</ecNumber>
    </recommendedName>
</protein>
<dbReference type="Gene3D" id="3.30.565.10">
    <property type="entry name" value="Histidine kinase-like ATPase, C-terminal domain"/>
    <property type="match status" value="1"/>
</dbReference>
<dbReference type="PANTHER" id="PTHR45436">
    <property type="entry name" value="SENSOR HISTIDINE KINASE YKOH"/>
    <property type="match status" value="1"/>
</dbReference>
<dbReference type="SUPFAM" id="SSF55874">
    <property type="entry name" value="ATPase domain of HSP90 chaperone/DNA topoisomerase II/histidine kinase"/>
    <property type="match status" value="1"/>
</dbReference>
<evidence type="ECO:0000256" key="1">
    <source>
        <dbReference type="ARBA" id="ARBA00000085"/>
    </source>
</evidence>
<evidence type="ECO:0000256" key="4">
    <source>
        <dbReference type="ARBA" id="ARBA00022679"/>
    </source>
</evidence>
<dbReference type="InterPro" id="IPR050428">
    <property type="entry name" value="TCS_sensor_his_kinase"/>
</dbReference>
<dbReference type="Pfam" id="PF02518">
    <property type="entry name" value="HATPase_c"/>
    <property type="match status" value="1"/>
</dbReference>
<dbReference type="RefSeq" id="WP_246470870.1">
    <property type="nucleotide sequence ID" value="NZ_JACHIW010000001.1"/>
</dbReference>
<keyword evidence="3" id="KW-0597">Phosphoprotein</keyword>
<keyword evidence="4" id="KW-0808">Transferase</keyword>
<dbReference type="GO" id="GO:0005886">
    <property type="term" value="C:plasma membrane"/>
    <property type="evidence" value="ECO:0007669"/>
    <property type="project" value="TreeGrafter"/>
</dbReference>
<feature type="domain" description="Histidine kinase/HSP90-like ATPase" evidence="8">
    <location>
        <begin position="538"/>
        <end position="651"/>
    </location>
</feature>
<comment type="caution">
    <text evidence="9">The sequence shown here is derived from an EMBL/GenBank/DDBJ whole genome shotgun (WGS) entry which is preliminary data.</text>
</comment>
<proteinExistence type="predicted"/>
<evidence type="ECO:0000256" key="7">
    <source>
        <dbReference type="SAM" id="Phobius"/>
    </source>
</evidence>
<keyword evidence="5 9" id="KW-0418">Kinase</keyword>
<feature type="compositionally biased region" description="Basic and acidic residues" evidence="6">
    <location>
        <begin position="696"/>
        <end position="707"/>
    </location>
</feature>
<dbReference type="GO" id="GO:0004673">
    <property type="term" value="F:protein histidine kinase activity"/>
    <property type="evidence" value="ECO:0007669"/>
    <property type="project" value="UniProtKB-EC"/>
</dbReference>
<evidence type="ECO:0000256" key="5">
    <source>
        <dbReference type="ARBA" id="ARBA00022777"/>
    </source>
</evidence>
<feature type="region of interest" description="Disordered" evidence="6">
    <location>
        <begin position="655"/>
        <end position="707"/>
    </location>
</feature>
<evidence type="ECO:0000313" key="9">
    <source>
        <dbReference type="EMBL" id="MBB5155879.1"/>
    </source>
</evidence>
<dbReference type="InterPro" id="IPR003594">
    <property type="entry name" value="HATPase_dom"/>
</dbReference>
<keyword evidence="7" id="KW-1133">Transmembrane helix</keyword>
<dbReference type="CDD" id="cd00075">
    <property type="entry name" value="HATPase"/>
    <property type="match status" value="1"/>
</dbReference>
<dbReference type="GO" id="GO:0000160">
    <property type="term" value="P:phosphorelay signal transduction system"/>
    <property type="evidence" value="ECO:0007669"/>
    <property type="project" value="TreeGrafter"/>
</dbReference>
<evidence type="ECO:0000256" key="3">
    <source>
        <dbReference type="ARBA" id="ARBA00022553"/>
    </source>
</evidence>
<dbReference type="InterPro" id="IPR013587">
    <property type="entry name" value="Nitrate/nitrite_sensing"/>
</dbReference>
<dbReference type="Proteomes" id="UP000584374">
    <property type="component" value="Unassembled WGS sequence"/>
</dbReference>